<comment type="function">
    <text evidence="7">Phosphorylates Ins(1,3,4,5,6)P5 at position 2 to form Ins(1,2,3,4,5,6)P6 (InsP6 or phytate).</text>
</comment>
<dbReference type="PANTHER" id="PTHR14456">
    <property type="entry name" value="INOSITOL POLYPHOSPHATE KINASE 1"/>
    <property type="match status" value="1"/>
</dbReference>
<dbReference type="EMBL" id="HBUE01149305">
    <property type="protein sequence ID" value="CAG6504279.1"/>
    <property type="molecule type" value="Transcribed_RNA"/>
</dbReference>
<dbReference type="InterPro" id="IPR009286">
    <property type="entry name" value="Ins_P5_2-kin"/>
</dbReference>
<dbReference type="PANTHER" id="PTHR14456:SF2">
    <property type="entry name" value="INOSITOL-PENTAKISPHOSPHATE 2-KINASE"/>
    <property type="match status" value="1"/>
</dbReference>
<keyword evidence="4 7" id="KW-0547">Nucleotide-binding</keyword>
<evidence type="ECO:0000256" key="3">
    <source>
        <dbReference type="ARBA" id="ARBA00022679"/>
    </source>
</evidence>
<dbReference type="AlphaFoldDB" id="A0A8D8D1A6"/>
<keyword evidence="3 7" id="KW-0808">Transferase</keyword>
<comment type="similarity">
    <text evidence="1">Belongs to the IPK1 type 2 family.</text>
</comment>
<name>A0A8D8D1A6_CULPI</name>
<reference evidence="8" key="1">
    <citation type="submission" date="2021-05" db="EMBL/GenBank/DDBJ databases">
        <authorList>
            <person name="Alioto T."/>
            <person name="Alioto T."/>
            <person name="Gomez Garrido J."/>
        </authorList>
    </citation>
    <scope>NUCLEOTIDE SEQUENCE</scope>
</reference>
<keyword evidence="6 7" id="KW-0067">ATP-binding</keyword>
<evidence type="ECO:0000256" key="6">
    <source>
        <dbReference type="ARBA" id="ARBA00022840"/>
    </source>
</evidence>
<dbReference type="Gene3D" id="3.30.200.110">
    <property type="entry name" value="Inositol-pentakisphosphate 2-kinase, N-lobe"/>
    <property type="match status" value="1"/>
</dbReference>
<dbReference type="GO" id="GO:0005524">
    <property type="term" value="F:ATP binding"/>
    <property type="evidence" value="ECO:0007669"/>
    <property type="project" value="UniProtKB-KW"/>
</dbReference>
<dbReference type="GO" id="GO:0005634">
    <property type="term" value="C:nucleus"/>
    <property type="evidence" value="ECO:0007669"/>
    <property type="project" value="TreeGrafter"/>
</dbReference>
<comment type="catalytic activity">
    <reaction evidence="7">
        <text>1D-myo-inositol 1,3,4,5,6-pentakisphosphate + ATP = 1D-myo-inositol hexakisphosphate + ADP + H(+)</text>
        <dbReference type="Rhea" id="RHEA:20313"/>
        <dbReference type="ChEBI" id="CHEBI:15378"/>
        <dbReference type="ChEBI" id="CHEBI:30616"/>
        <dbReference type="ChEBI" id="CHEBI:57733"/>
        <dbReference type="ChEBI" id="CHEBI:58130"/>
        <dbReference type="ChEBI" id="CHEBI:456216"/>
        <dbReference type="EC" id="2.7.1.158"/>
    </reaction>
</comment>
<sequence length="573" mass="66267">MGKINSYSGADAGGVALESNSYEHWRVPVSRRFVEPVAELGRQWPLRPTIIRVSDAEDRLIEQDQVVCHREEDEEENEEDRDHVTAIDESRLEYRAEGNANIVMAVQGSRYVLRLRKTDVARSDGKDSPIDLVRFIKYTRVMASLFSEHFVPELKLGRVETYDLDAFNKKLVQFRPVTRLDKEIRVRDGILYPDVAFLPAKLGPYGGGRQRDNFVESCTDYGQDARSLPSSTYCVEIKPKQGWSFLDGNYAEEEEPFPNCDSLALPELAGTSGGKCRFCLFQYLKLQRKTIGTISKYCPLDLFSGKPLRMLRAIKGLIGAPQNNFKLTKNGRIVYDETREKCMLNRVLKEIFQRDQQNKERRKTIFMNLIKETLLKDYSVNEANSDRTLLTIRKDRKKKDKNLIHERTCSPINYQFLPENCALKQIQDVQLLVKSNLTTVQPDKLRKHEYVDELYEKCVDCGEDCTNTFIDSRRRLSHFVEQYLSPEERYQLGATALDCSIMITFRRLADREEQSLPAVAQRHIISIEGIKFLTNVTITDLDPKTLQHVQRKYLGQLRESAVAYREFLSKIKR</sequence>
<dbReference type="EMBL" id="HBUE01130230">
    <property type="protein sequence ID" value="CAG6496077.1"/>
    <property type="molecule type" value="Transcribed_RNA"/>
</dbReference>
<comment type="domain">
    <text evidence="7">The EXKPK motif is conserved in inositol-pentakisphosphate 2-kinases of both family 1 and 2.</text>
</comment>
<evidence type="ECO:0000256" key="7">
    <source>
        <dbReference type="RuleBase" id="RU364126"/>
    </source>
</evidence>
<dbReference type="InterPro" id="IPR043001">
    <property type="entry name" value="IP5_2-K_N_lobe"/>
</dbReference>
<evidence type="ECO:0000256" key="5">
    <source>
        <dbReference type="ARBA" id="ARBA00022777"/>
    </source>
</evidence>
<evidence type="ECO:0000256" key="1">
    <source>
        <dbReference type="ARBA" id="ARBA00007229"/>
    </source>
</evidence>
<dbReference type="GO" id="GO:0035299">
    <property type="term" value="F:inositol-1,3,4,5,6-pentakisphosphate 2-kinase activity"/>
    <property type="evidence" value="ECO:0007669"/>
    <property type="project" value="UniProtKB-EC"/>
</dbReference>
<organism evidence="8">
    <name type="scientific">Culex pipiens</name>
    <name type="common">House mosquito</name>
    <dbReference type="NCBI Taxonomy" id="7175"/>
    <lineage>
        <taxon>Eukaryota</taxon>
        <taxon>Metazoa</taxon>
        <taxon>Ecdysozoa</taxon>
        <taxon>Arthropoda</taxon>
        <taxon>Hexapoda</taxon>
        <taxon>Insecta</taxon>
        <taxon>Pterygota</taxon>
        <taxon>Neoptera</taxon>
        <taxon>Endopterygota</taxon>
        <taxon>Diptera</taxon>
        <taxon>Nematocera</taxon>
        <taxon>Culicoidea</taxon>
        <taxon>Culicidae</taxon>
        <taxon>Culicinae</taxon>
        <taxon>Culicini</taxon>
        <taxon>Culex</taxon>
        <taxon>Culex</taxon>
    </lineage>
</organism>
<dbReference type="EC" id="2.7.1.158" evidence="2 7"/>
<dbReference type="GO" id="GO:0032958">
    <property type="term" value="P:inositol phosphate biosynthetic process"/>
    <property type="evidence" value="ECO:0007669"/>
    <property type="project" value="TreeGrafter"/>
</dbReference>
<accession>A0A8D8D1A6</accession>
<protein>
    <recommendedName>
        <fullName evidence="2 7">Inositol-pentakisphosphate 2-kinase</fullName>
        <ecNumber evidence="2 7">2.7.1.158</ecNumber>
    </recommendedName>
</protein>
<dbReference type="EMBL" id="HBUE01254268">
    <property type="protein sequence ID" value="CAG6555555.1"/>
    <property type="molecule type" value="Transcribed_RNA"/>
</dbReference>
<dbReference type="Pfam" id="PF06090">
    <property type="entry name" value="Ins_P5_2-kin"/>
    <property type="match status" value="1"/>
</dbReference>
<evidence type="ECO:0000256" key="4">
    <source>
        <dbReference type="ARBA" id="ARBA00022741"/>
    </source>
</evidence>
<proteinExistence type="inferred from homology"/>
<evidence type="ECO:0000313" key="8">
    <source>
        <dbReference type="EMBL" id="CAG6504279.1"/>
    </source>
</evidence>
<evidence type="ECO:0000256" key="2">
    <source>
        <dbReference type="ARBA" id="ARBA00012023"/>
    </source>
</evidence>
<keyword evidence="5 7" id="KW-0418">Kinase</keyword>